<evidence type="ECO:0000256" key="11">
    <source>
        <dbReference type="ARBA" id="ARBA00023211"/>
    </source>
</evidence>
<protein>
    <recommendedName>
        <fullName evidence="14">Lariat debranching enzyme C-terminal domain-containing protein</fullName>
    </recommendedName>
</protein>
<accession>R7YHW4</accession>
<evidence type="ECO:0000313" key="15">
    <source>
        <dbReference type="EMBL" id="EON61231.1"/>
    </source>
</evidence>
<feature type="compositionally biased region" description="Basic and acidic residues" evidence="13">
    <location>
        <begin position="540"/>
        <end position="550"/>
    </location>
</feature>
<reference evidence="16" key="1">
    <citation type="submission" date="2012-06" db="EMBL/GenBank/DDBJ databases">
        <title>The genome sequence of Coniosporium apollinis CBS 100218.</title>
        <authorList>
            <consortium name="The Broad Institute Genome Sequencing Platform"/>
            <person name="Cuomo C."/>
            <person name="Gorbushina A."/>
            <person name="Noack S."/>
            <person name="Walker B."/>
            <person name="Young S.K."/>
            <person name="Zeng Q."/>
            <person name="Gargeya S."/>
            <person name="Fitzgerald M."/>
            <person name="Haas B."/>
            <person name="Abouelleil A."/>
            <person name="Alvarado L."/>
            <person name="Arachchi H.M."/>
            <person name="Berlin A.M."/>
            <person name="Chapman S.B."/>
            <person name="Goldberg J."/>
            <person name="Griggs A."/>
            <person name="Gujja S."/>
            <person name="Hansen M."/>
            <person name="Howarth C."/>
            <person name="Imamovic A."/>
            <person name="Larimer J."/>
            <person name="McCowan C."/>
            <person name="Montmayeur A."/>
            <person name="Murphy C."/>
            <person name="Neiman D."/>
            <person name="Pearson M."/>
            <person name="Priest M."/>
            <person name="Roberts A."/>
            <person name="Saif S."/>
            <person name="Shea T."/>
            <person name="Sisk P."/>
            <person name="Sykes S."/>
            <person name="Wortman J."/>
            <person name="Nusbaum C."/>
            <person name="Birren B."/>
        </authorList>
    </citation>
    <scope>NUCLEOTIDE SEQUENCE [LARGE SCALE GENOMIC DNA]</scope>
    <source>
        <strain evidence="16">CBS 100218</strain>
    </source>
</reference>
<evidence type="ECO:0000256" key="10">
    <source>
        <dbReference type="ARBA" id="ARBA00023004"/>
    </source>
</evidence>
<dbReference type="Pfam" id="PF05011">
    <property type="entry name" value="DBR1"/>
    <property type="match status" value="1"/>
</dbReference>
<feature type="compositionally biased region" description="Polar residues" evidence="13">
    <location>
        <begin position="272"/>
        <end position="294"/>
    </location>
</feature>
<dbReference type="InterPro" id="IPR029052">
    <property type="entry name" value="Metallo-depent_PP-like"/>
</dbReference>
<dbReference type="PANTHER" id="PTHR12849">
    <property type="entry name" value="RNA LARIAT DEBRANCHING ENZYME"/>
    <property type="match status" value="1"/>
</dbReference>
<sequence>MEPEMIEKAGLRIAVQGCGHGTLHEIYASIAKTCEIKGYDGVDLLIIGGDFQVPQSISKITCIIMNIFQAVRNAYDLNCMAVPVKYRQIGDFHEYYSGARTVPYLTIFVGGNHEASNHLWELYYGGWAAPGIYYMGAANVVRLGPLRIAGLSGIWNGRDYKKPHFERLPYNSSDVRSIYHVRELDTRKLLQIRTQVDIGISHDWPRGVEWQGDLRGLLRVKPYLEEDLNNGRLNSVAAKLALDRLRPAYWFSAHHHVKFAATINHSKEENGSDGQKQAVNQAQPMSNEQQATATKNEEEIDLDLDEGVPVATQAAPSEPPKLSNADEIDLGLDDEDERPAQTHDDTPTVPEDLRAQLPAAFSRPPANTSTEGFLPPPDITNKLTRFLALDKCGANRSFLQILGVEPVSQPSAPAHQQKSFHLEYDKEWLAILRVFAADLTLGDPSAQIPQDQGSAHYLPRIETEEAWVEANVVQPGKMIIPENFELTAPVYDPAMGINVQGQPREYRNPQTRAFCEMLQIPNPFHATEEEVQARMQAGPRPDDPRFEGGHRGRGGFGGGRGWARGRGGNRGGTRGGQGRARQR</sequence>
<organism evidence="15 16">
    <name type="scientific">Coniosporium apollinis (strain CBS 100218)</name>
    <name type="common">Rock-inhabiting black yeast</name>
    <dbReference type="NCBI Taxonomy" id="1168221"/>
    <lineage>
        <taxon>Eukaryota</taxon>
        <taxon>Fungi</taxon>
        <taxon>Dikarya</taxon>
        <taxon>Ascomycota</taxon>
        <taxon>Pezizomycotina</taxon>
        <taxon>Dothideomycetes</taxon>
        <taxon>Dothideomycetes incertae sedis</taxon>
        <taxon>Coniosporium</taxon>
    </lineage>
</organism>
<dbReference type="AlphaFoldDB" id="R7YHW4"/>
<dbReference type="Pfam" id="PF00149">
    <property type="entry name" value="Metallophos"/>
    <property type="match status" value="1"/>
</dbReference>
<dbReference type="HOGENOM" id="CLU_005893_1_0_1"/>
<feature type="region of interest" description="Disordered" evidence="13">
    <location>
        <begin position="529"/>
        <end position="583"/>
    </location>
</feature>
<name>R7YHW4_CONA1</name>
<keyword evidence="12" id="KW-0539">Nucleus</keyword>
<feature type="domain" description="Lariat debranching enzyme C-terminal" evidence="14">
    <location>
        <begin position="374"/>
        <end position="524"/>
    </location>
</feature>
<dbReference type="PANTHER" id="PTHR12849:SF0">
    <property type="entry name" value="LARIAT DEBRANCHING ENZYME"/>
    <property type="match status" value="1"/>
</dbReference>
<keyword evidence="8" id="KW-0378">Hydrolase</keyword>
<dbReference type="GO" id="GO:0008419">
    <property type="term" value="F:RNA lariat debranching enzyme activity"/>
    <property type="evidence" value="ECO:0007669"/>
    <property type="project" value="TreeGrafter"/>
</dbReference>
<gene>
    <name evidence="15" type="ORF">W97_00444</name>
</gene>
<dbReference type="GO" id="GO:0000398">
    <property type="term" value="P:mRNA splicing, via spliceosome"/>
    <property type="evidence" value="ECO:0007669"/>
    <property type="project" value="TreeGrafter"/>
</dbReference>
<dbReference type="Proteomes" id="UP000016924">
    <property type="component" value="Unassembled WGS sequence"/>
</dbReference>
<evidence type="ECO:0000256" key="5">
    <source>
        <dbReference type="ARBA" id="ARBA00006045"/>
    </source>
</evidence>
<keyword evidence="6" id="KW-0507">mRNA processing</keyword>
<dbReference type="CDD" id="cd00844">
    <property type="entry name" value="MPP_Dbr1_N"/>
    <property type="match status" value="1"/>
</dbReference>
<dbReference type="STRING" id="1168221.R7YHW4"/>
<keyword evidence="7" id="KW-0479">Metal-binding</keyword>
<dbReference type="OMA" id="GIDDPLC"/>
<dbReference type="eggNOG" id="KOG2863">
    <property type="taxonomic scope" value="Eukaryota"/>
</dbReference>
<evidence type="ECO:0000256" key="12">
    <source>
        <dbReference type="ARBA" id="ARBA00023242"/>
    </source>
</evidence>
<dbReference type="GO" id="GO:0046872">
    <property type="term" value="F:metal ion binding"/>
    <property type="evidence" value="ECO:0007669"/>
    <property type="project" value="UniProtKB-KW"/>
</dbReference>
<dbReference type="InterPro" id="IPR007708">
    <property type="entry name" value="DBR1_C"/>
</dbReference>
<evidence type="ECO:0000256" key="1">
    <source>
        <dbReference type="ARBA" id="ARBA00001936"/>
    </source>
</evidence>
<dbReference type="SUPFAM" id="SSF56300">
    <property type="entry name" value="Metallo-dependent phosphatases"/>
    <property type="match status" value="1"/>
</dbReference>
<evidence type="ECO:0000259" key="14">
    <source>
        <dbReference type="SMART" id="SM01124"/>
    </source>
</evidence>
<evidence type="ECO:0000256" key="4">
    <source>
        <dbReference type="ARBA" id="ARBA00004123"/>
    </source>
</evidence>
<dbReference type="GeneID" id="19897755"/>
<dbReference type="EMBL" id="JH767555">
    <property type="protein sequence ID" value="EON61231.1"/>
    <property type="molecule type" value="Genomic_DNA"/>
</dbReference>
<evidence type="ECO:0000256" key="13">
    <source>
        <dbReference type="SAM" id="MobiDB-lite"/>
    </source>
</evidence>
<dbReference type="GO" id="GO:0005634">
    <property type="term" value="C:nucleus"/>
    <property type="evidence" value="ECO:0007669"/>
    <property type="project" value="UniProtKB-SubCell"/>
</dbReference>
<keyword evidence="11" id="KW-0464">Manganese</keyword>
<comment type="subcellular location">
    <subcellularLocation>
        <location evidence="4">Nucleus</location>
    </subcellularLocation>
</comment>
<evidence type="ECO:0000313" key="16">
    <source>
        <dbReference type="Proteomes" id="UP000016924"/>
    </source>
</evidence>
<comment type="cofactor">
    <cofactor evidence="2">
        <name>Zn(2+)</name>
        <dbReference type="ChEBI" id="CHEBI:29105"/>
    </cofactor>
</comment>
<evidence type="ECO:0000256" key="2">
    <source>
        <dbReference type="ARBA" id="ARBA00001947"/>
    </source>
</evidence>
<feature type="region of interest" description="Disordered" evidence="13">
    <location>
        <begin position="267"/>
        <end position="297"/>
    </location>
</feature>
<comment type="similarity">
    <text evidence="5">Belongs to the lariat debranching enzyme family.</text>
</comment>
<dbReference type="OrthoDB" id="407609at2759"/>
<dbReference type="InterPro" id="IPR041816">
    <property type="entry name" value="Dbr1_N"/>
</dbReference>
<dbReference type="RefSeq" id="XP_007776548.1">
    <property type="nucleotide sequence ID" value="XM_007778358.1"/>
</dbReference>
<comment type="cofactor">
    <cofactor evidence="1">
        <name>Mn(2+)</name>
        <dbReference type="ChEBI" id="CHEBI:29035"/>
    </cofactor>
</comment>
<keyword evidence="10" id="KW-0408">Iron</keyword>
<proteinExistence type="inferred from homology"/>
<evidence type="ECO:0000256" key="8">
    <source>
        <dbReference type="ARBA" id="ARBA00022801"/>
    </source>
</evidence>
<keyword evidence="16" id="KW-1185">Reference proteome</keyword>
<comment type="cofactor">
    <cofactor evidence="3">
        <name>Fe(2+)</name>
        <dbReference type="ChEBI" id="CHEBI:29033"/>
    </cofactor>
</comment>
<feature type="compositionally biased region" description="Gly residues" evidence="13">
    <location>
        <begin position="554"/>
        <end position="583"/>
    </location>
</feature>
<evidence type="ECO:0000256" key="9">
    <source>
        <dbReference type="ARBA" id="ARBA00022833"/>
    </source>
</evidence>
<dbReference type="SMART" id="SM01124">
    <property type="entry name" value="DBR1"/>
    <property type="match status" value="1"/>
</dbReference>
<dbReference type="InterPro" id="IPR004843">
    <property type="entry name" value="Calcineurin-like_PHP"/>
</dbReference>
<evidence type="ECO:0000256" key="6">
    <source>
        <dbReference type="ARBA" id="ARBA00022664"/>
    </source>
</evidence>
<evidence type="ECO:0000256" key="3">
    <source>
        <dbReference type="ARBA" id="ARBA00001954"/>
    </source>
</evidence>
<evidence type="ECO:0000256" key="7">
    <source>
        <dbReference type="ARBA" id="ARBA00022723"/>
    </source>
</evidence>
<keyword evidence="9" id="KW-0862">Zinc</keyword>